<feature type="region of interest" description="Disordered" evidence="1">
    <location>
        <begin position="381"/>
        <end position="411"/>
    </location>
</feature>
<sequence>MEVIDIGLDRNMENISIQLDEGFDRRPSVNFGPGIELLMNEKKKNTFANTSVDLGELDKLENDLNDLSRGSNSNSNSSGDKTINFGSWFGNNSGSEPAIRIHDESNDSGLGEATANSIAGVTNTSDGFSKLNMEIPMEYSNSSRMTDREKRRKKRAMIKKLEEWYEKGTIKHTSHFNIDSNYDEVEDEYEGALEDKRKKDSVKIYGWWFMTLVNSVEYANSAFNPFDLNLDGWGEQISEDLDSYEELFLELYQKYKGGKIAPEISLLLRLGFSAAVVNFTNKALSTATPAFNDVIRQNPDLMKMFTNATVQSMSQSSPGFNMASQMMNREPEVGTTFGPPPAPVQTKNMAPPQRPQMQQMQFTQRPDIMAGRGQAQPMFHESGIDMQERSPVMSPPPSRPEMRGPQNMDLDNILSGLKTRDVVLHSDPPRQPQQQQQQQPTHEEFADMGISSTVLNENDSMISINSLRDMQNATAPKRARRKQRSDRNTISLDI</sequence>
<protein>
    <submittedName>
        <fullName evidence="2">Uncharacterized protein</fullName>
    </submittedName>
</protein>
<dbReference type="Pfam" id="PF19071">
    <property type="entry name" value="DUF5767"/>
    <property type="match status" value="1"/>
</dbReference>
<organism evidence="2">
    <name type="scientific">viral metagenome</name>
    <dbReference type="NCBI Taxonomy" id="1070528"/>
    <lineage>
        <taxon>unclassified sequences</taxon>
        <taxon>metagenomes</taxon>
        <taxon>organismal metagenomes</taxon>
    </lineage>
</organism>
<accession>A0A6C0ICA3</accession>
<proteinExistence type="predicted"/>
<name>A0A6C0ICA3_9ZZZZ</name>
<feature type="region of interest" description="Disordered" evidence="1">
    <location>
        <begin position="423"/>
        <end position="444"/>
    </location>
</feature>
<dbReference type="EMBL" id="MN740153">
    <property type="protein sequence ID" value="QHT90210.1"/>
    <property type="molecule type" value="Genomic_DNA"/>
</dbReference>
<evidence type="ECO:0000256" key="1">
    <source>
        <dbReference type="SAM" id="MobiDB-lite"/>
    </source>
</evidence>
<dbReference type="InterPro" id="IPR043910">
    <property type="entry name" value="DUF5767"/>
</dbReference>
<reference evidence="2" key="1">
    <citation type="journal article" date="2020" name="Nature">
        <title>Giant virus diversity and host interactions through global metagenomics.</title>
        <authorList>
            <person name="Schulz F."/>
            <person name="Roux S."/>
            <person name="Paez-Espino D."/>
            <person name="Jungbluth S."/>
            <person name="Walsh D.A."/>
            <person name="Denef V.J."/>
            <person name="McMahon K.D."/>
            <person name="Konstantinidis K.T."/>
            <person name="Eloe-Fadrosh E.A."/>
            <person name="Kyrpides N.C."/>
            <person name="Woyke T."/>
        </authorList>
    </citation>
    <scope>NUCLEOTIDE SEQUENCE</scope>
    <source>
        <strain evidence="2">GVMAG-M-3300023184-68</strain>
    </source>
</reference>
<feature type="region of interest" description="Disordered" evidence="1">
    <location>
        <begin position="470"/>
        <end position="494"/>
    </location>
</feature>
<evidence type="ECO:0000313" key="2">
    <source>
        <dbReference type="EMBL" id="QHT90210.1"/>
    </source>
</evidence>
<dbReference type="AlphaFoldDB" id="A0A6C0ICA3"/>